<dbReference type="InterPro" id="IPR053830">
    <property type="entry name" value="DUF6922"/>
</dbReference>
<comment type="caution">
    <text evidence="2">The sequence shown here is derived from an EMBL/GenBank/DDBJ whole genome shotgun (WGS) entry which is preliminary data.</text>
</comment>
<dbReference type="AlphaFoldDB" id="A0A0F5IIF5"/>
<evidence type="ECO:0000313" key="2">
    <source>
        <dbReference type="EMBL" id="KKB45354.1"/>
    </source>
</evidence>
<dbReference type="Pfam" id="PF21956">
    <property type="entry name" value="DUF6922"/>
    <property type="match status" value="1"/>
</dbReference>
<name>A0A0F5IIF5_9BACT</name>
<evidence type="ECO:0000313" key="3">
    <source>
        <dbReference type="Proteomes" id="UP000033047"/>
    </source>
</evidence>
<dbReference type="EMBL" id="AQHV01000029">
    <property type="protein sequence ID" value="KKB45354.1"/>
    <property type="molecule type" value="Genomic_DNA"/>
</dbReference>
<evidence type="ECO:0000259" key="1">
    <source>
        <dbReference type="Pfam" id="PF21956"/>
    </source>
</evidence>
<reference evidence="2 3" key="1">
    <citation type="submission" date="2013-04" db="EMBL/GenBank/DDBJ databases">
        <title>The Genome Sequence of Parabacteroides goldsteinii DSM 19448.</title>
        <authorList>
            <consortium name="The Broad Institute Genomics Platform"/>
            <person name="Earl A."/>
            <person name="Ward D."/>
            <person name="Feldgarden M."/>
            <person name="Gevers D."/>
            <person name="Martens E."/>
            <person name="Sakamoto M."/>
            <person name="Benno Y."/>
            <person name="Song Y."/>
            <person name="Liu C."/>
            <person name="Lee J."/>
            <person name="Bolanos M."/>
            <person name="Vaisanen M.L."/>
            <person name="Finegold S.M."/>
            <person name="Walker B."/>
            <person name="Young S."/>
            <person name="Zeng Q."/>
            <person name="Gargeya S."/>
            <person name="Fitzgerald M."/>
            <person name="Haas B."/>
            <person name="Abouelleil A."/>
            <person name="Allen A.W."/>
            <person name="Alvarado L."/>
            <person name="Arachchi H.M."/>
            <person name="Berlin A.M."/>
            <person name="Chapman S.B."/>
            <person name="Gainer-Dewar J."/>
            <person name="Goldberg J."/>
            <person name="Griggs A."/>
            <person name="Gujja S."/>
            <person name="Hansen M."/>
            <person name="Howarth C."/>
            <person name="Imamovic A."/>
            <person name="Ireland A."/>
            <person name="Larimer J."/>
            <person name="McCowan C."/>
            <person name="Murphy C."/>
            <person name="Pearson M."/>
            <person name="Poon T.W."/>
            <person name="Priest M."/>
            <person name="Roberts A."/>
            <person name="Saif S."/>
            <person name="Shea T."/>
            <person name="Sisk P."/>
            <person name="Sykes S."/>
            <person name="Wortman J."/>
            <person name="Nusbaum C."/>
            <person name="Birren B."/>
        </authorList>
    </citation>
    <scope>NUCLEOTIDE SEQUENCE [LARGE SCALE GENOMIC DNA]</scope>
    <source>
        <strain evidence="2 3">DSM 19448</strain>
    </source>
</reference>
<accession>A0A0F5IIF5</accession>
<dbReference type="HOGENOM" id="CLU_153917_2_0_10"/>
<dbReference type="Proteomes" id="UP000033047">
    <property type="component" value="Unassembled WGS sequence"/>
</dbReference>
<gene>
    <name evidence="2" type="ORF">HMPREF1535_05008</name>
</gene>
<sequence length="108" mass="12904">MTIFDEYKTYTGDASISSSLLWEYDLSHFDWWKSRKVVVQRVIERGWLKDFYAAFKLYGGIEGFREIIKEVPNLSSRDMNFVCIAFNLKKEELKCYTRKLLRDQLLNS</sequence>
<dbReference type="STRING" id="927665.HMPREF1535_05008"/>
<feature type="domain" description="DUF6922" evidence="1">
    <location>
        <begin position="16"/>
        <end position="68"/>
    </location>
</feature>
<protein>
    <recommendedName>
        <fullName evidence="1">DUF6922 domain-containing protein</fullName>
    </recommendedName>
</protein>
<dbReference type="RefSeq" id="WP_046147913.1">
    <property type="nucleotide sequence ID" value="NZ_KQ033915.1"/>
</dbReference>
<organism evidence="2 3">
    <name type="scientific">Parabacteroides goldsteinii DSM 19448 = WAL 12034</name>
    <dbReference type="NCBI Taxonomy" id="927665"/>
    <lineage>
        <taxon>Bacteria</taxon>
        <taxon>Pseudomonadati</taxon>
        <taxon>Bacteroidota</taxon>
        <taxon>Bacteroidia</taxon>
        <taxon>Bacteroidales</taxon>
        <taxon>Tannerellaceae</taxon>
        <taxon>Parabacteroides</taxon>
    </lineage>
</organism>
<proteinExistence type="predicted"/>